<organism evidence="9 10">
    <name type="scientific">candidate division WWE3 bacterium RBG_19FT_COMBO_34_6</name>
    <dbReference type="NCBI Taxonomy" id="1802612"/>
    <lineage>
        <taxon>Bacteria</taxon>
        <taxon>Katanobacteria</taxon>
    </lineage>
</organism>
<keyword evidence="7 8" id="KW-0472">Membrane</keyword>
<evidence type="ECO:0000256" key="5">
    <source>
        <dbReference type="ARBA" id="ARBA00022692"/>
    </source>
</evidence>
<evidence type="ECO:0000313" key="10">
    <source>
        <dbReference type="Proteomes" id="UP000178615"/>
    </source>
</evidence>
<evidence type="ECO:0000256" key="4">
    <source>
        <dbReference type="ARBA" id="ARBA00022679"/>
    </source>
</evidence>
<comment type="subcellular location">
    <subcellularLocation>
        <location evidence="1">Cell membrane</location>
        <topology evidence="1">Multi-pass membrane protein</topology>
    </subcellularLocation>
</comment>
<keyword evidence="3" id="KW-0328">Glycosyltransferase</keyword>
<accession>A0A1F4UJG5</accession>
<gene>
    <name evidence="9" type="ORF">A2V49_02235</name>
</gene>
<dbReference type="PANTHER" id="PTHR33908:SF11">
    <property type="entry name" value="MEMBRANE PROTEIN"/>
    <property type="match status" value="1"/>
</dbReference>
<dbReference type="GO" id="GO:0005886">
    <property type="term" value="C:plasma membrane"/>
    <property type="evidence" value="ECO:0007669"/>
    <property type="project" value="UniProtKB-SubCell"/>
</dbReference>
<feature type="transmembrane region" description="Helical" evidence="8">
    <location>
        <begin position="227"/>
        <end position="245"/>
    </location>
</feature>
<feature type="transmembrane region" description="Helical" evidence="8">
    <location>
        <begin position="153"/>
        <end position="172"/>
    </location>
</feature>
<feature type="transmembrane region" description="Helical" evidence="8">
    <location>
        <begin position="102"/>
        <end position="122"/>
    </location>
</feature>
<proteinExistence type="predicted"/>
<dbReference type="AlphaFoldDB" id="A0A1F4UJG5"/>
<evidence type="ECO:0000313" key="9">
    <source>
        <dbReference type="EMBL" id="OGC45101.1"/>
    </source>
</evidence>
<evidence type="ECO:0000256" key="2">
    <source>
        <dbReference type="ARBA" id="ARBA00022475"/>
    </source>
</evidence>
<feature type="transmembrane region" description="Helical" evidence="8">
    <location>
        <begin position="385"/>
        <end position="410"/>
    </location>
</feature>
<protein>
    <submittedName>
        <fullName evidence="9">Uncharacterized protein</fullName>
    </submittedName>
</protein>
<dbReference type="GO" id="GO:0009103">
    <property type="term" value="P:lipopolysaccharide biosynthetic process"/>
    <property type="evidence" value="ECO:0007669"/>
    <property type="project" value="UniProtKB-ARBA"/>
</dbReference>
<feature type="transmembrane region" description="Helical" evidence="8">
    <location>
        <begin position="192"/>
        <end position="215"/>
    </location>
</feature>
<sequence length="525" mass="61455">MHWIKTINYKIIFSIFIFSFIFLLTRVPRLGTDEVNPDAVNWHYRSEQFIVGLKTGQFEKTYQHYHPGITLMWIMGVPIEAYKQISETKIYNQYSFYTFHFIAKYSLISIQLILCIFVIFILNKIISFKKALFVMTFMILEPFFIGNSRLLHMDVLFTLLLFISLTLFYLYLSQNKIQWLILSAVFTSLTFLTRSIGIGVFVYLLFGGFLFLYIYKKRTKLKIINPVIFTGVFILVTFVIFPALWKSPISVISDIFSEGQRIGLENGHEQIFFGQKVYNPGFIFYPLVILLKLSPAVLIGVVIYAYYIMKLLFLKKERNSLFVKNRLIGFNSFLSIFYLGYFLVMSLSSKKIDRYMVTIFPLIIIFAVYGYFCIFSVVSKNIKKYLFLILFLIFGFFVVQPLILIFPYYFTYTSPLFGSSYRANRIIGQKSFGIGIFDVKDKLQQEYGQNIEVGFIDTKPIKSIYPNSLVNDIRIDGPSGYDVIVLGINEDFPENIRKSKLVFIKDSSIFINGLEYWRFYVKQNN</sequence>
<dbReference type="Proteomes" id="UP000178615">
    <property type="component" value="Unassembled WGS sequence"/>
</dbReference>
<evidence type="ECO:0000256" key="7">
    <source>
        <dbReference type="ARBA" id="ARBA00023136"/>
    </source>
</evidence>
<feature type="transmembrane region" description="Helical" evidence="8">
    <location>
        <begin position="64"/>
        <end position="82"/>
    </location>
</feature>
<keyword evidence="5 8" id="KW-0812">Transmembrane</keyword>
<feature type="transmembrane region" description="Helical" evidence="8">
    <location>
        <begin position="128"/>
        <end position="146"/>
    </location>
</feature>
<reference evidence="9 10" key="1">
    <citation type="journal article" date="2016" name="Nat. Commun.">
        <title>Thousands of microbial genomes shed light on interconnected biogeochemical processes in an aquifer system.</title>
        <authorList>
            <person name="Anantharaman K."/>
            <person name="Brown C.T."/>
            <person name="Hug L.A."/>
            <person name="Sharon I."/>
            <person name="Castelle C.J."/>
            <person name="Probst A.J."/>
            <person name="Thomas B.C."/>
            <person name="Singh A."/>
            <person name="Wilkins M.J."/>
            <person name="Karaoz U."/>
            <person name="Brodie E.L."/>
            <person name="Williams K.H."/>
            <person name="Hubbard S.S."/>
            <person name="Banfield J.F."/>
        </authorList>
    </citation>
    <scope>NUCLEOTIDE SEQUENCE [LARGE SCALE GENOMIC DNA]</scope>
</reference>
<keyword evidence="4" id="KW-0808">Transferase</keyword>
<feature type="transmembrane region" description="Helical" evidence="8">
    <location>
        <begin position="282"/>
        <end position="307"/>
    </location>
</feature>
<keyword evidence="2" id="KW-1003">Cell membrane</keyword>
<evidence type="ECO:0000256" key="3">
    <source>
        <dbReference type="ARBA" id="ARBA00022676"/>
    </source>
</evidence>
<feature type="transmembrane region" description="Helical" evidence="8">
    <location>
        <begin position="328"/>
        <end position="349"/>
    </location>
</feature>
<evidence type="ECO:0000256" key="6">
    <source>
        <dbReference type="ARBA" id="ARBA00022989"/>
    </source>
</evidence>
<comment type="caution">
    <text evidence="9">The sequence shown here is derived from an EMBL/GenBank/DDBJ whole genome shotgun (WGS) entry which is preliminary data.</text>
</comment>
<dbReference type="EMBL" id="MEUV01000052">
    <property type="protein sequence ID" value="OGC45101.1"/>
    <property type="molecule type" value="Genomic_DNA"/>
</dbReference>
<dbReference type="GO" id="GO:0016763">
    <property type="term" value="F:pentosyltransferase activity"/>
    <property type="evidence" value="ECO:0007669"/>
    <property type="project" value="TreeGrafter"/>
</dbReference>
<name>A0A1F4UJG5_UNCKA</name>
<dbReference type="InterPro" id="IPR050297">
    <property type="entry name" value="LipidA_mod_glycosyltrf_83"/>
</dbReference>
<evidence type="ECO:0000256" key="8">
    <source>
        <dbReference type="SAM" id="Phobius"/>
    </source>
</evidence>
<evidence type="ECO:0000256" key="1">
    <source>
        <dbReference type="ARBA" id="ARBA00004651"/>
    </source>
</evidence>
<feature type="transmembrane region" description="Helical" evidence="8">
    <location>
        <begin position="7"/>
        <end position="27"/>
    </location>
</feature>
<keyword evidence="6 8" id="KW-1133">Transmembrane helix</keyword>
<dbReference type="PANTHER" id="PTHR33908">
    <property type="entry name" value="MANNOSYLTRANSFERASE YKCB-RELATED"/>
    <property type="match status" value="1"/>
</dbReference>
<feature type="transmembrane region" description="Helical" evidence="8">
    <location>
        <begin position="355"/>
        <end position="378"/>
    </location>
</feature>